<evidence type="ECO:0000256" key="3">
    <source>
        <dbReference type="ARBA" id="ARBA00022475"/>
    </source>
</evidence>
<feature type="transmembrane region" description="Helical" evidence="9">
    <location>
        <begin position="142"/>
        <end position="165"/>
    </location>
</feature>
<reference evidence="11" key="1">
    <citation type="submission" date="2021-06" db="EMBL/GenBank/DDBJ databases">
        <authorList>
            <person name="Arsene-Ploetze F."/>
        </authorList>
    </citation>
    <scope>NUCLEOTIDE SEQUENCE</scope>
    <source>
        <strain evidence="11">SBRY1</strain>
    </source>
</reference>
<dbReference type="Proteomes" id="UP001153328">
    <property type="component" value="Unassembled WGS sequence"/>
</dbReference>
<evidence type="ECO:0000256" key="4">
    <source>
        <dbReference type="ARBA" id="ARBA00022692"/>
    </source>
</evidence>
<dbReference type="Gene3D" id="1.20.1250.20">
    <property type="entry name" value="MFS general substrate transporter like domains"/>
    <property type="match status" value="1"/>
</dbReference>
<accession>A0A9W4H648</accession>
<dbReference type="AlphaFoldDB" id="A0A9W4H648"/>
<feature type="domain" description="Major facilitator superfamily (MFS) profile" evidence="10">
    <location>
        <begin position="14"/>
        <end position="446"/>
    </location>
</feature>
<evidence type="ECO:0000313" key="12">
    <source>
        <dbReference type="Proteomes" id="UP001153328"/>
    </source>
</evidence>
<dbReference type="InterPro" id="IPR011701">
    <property type="entry name" value="MFS"/>
</dbReference>
<feature type="transmembrane region" description="Helical" evidence="9">
    <location>
        <begin position="202"/>
        <end position="220"/>
    </location>
</feature>
<feature type="transmembrane region" description="Helical" evidence="9">
    <location>
        <begin position="422"/>
        <end position="442"/>
    </location>
</feature>
<evidence type="ECO:0000313" key="11">
    <source>
        <dbReference type="EMBL" id="CAG7653864.1"/>
    </source>
</evidence>
<dbReference type="RefSeq" id="WP_251513514.1">
    <property type="nucleotide sequence ID" value="NZ_CAJVAX010000020.1"/>
</dbReference>
<evidence type="ECO:0000256" key="8">
    <source>
        <dbReference type="SAM" id="MobiDB-lite"/>
    </source>
</evidence>
<evidence type="ECO:0000256" key="1">
    <source>
        <dbReference type="ARBA" id="ARBA00004651"/>
    </source>
</evidence>
<dbReference type="Gene3D" id="1.20.1720.10">
    <property type="entry name" value="Multidrug resistance protein D"/>
    <property type="match status" value="1"/>
</dbReference>
<dbReference type="PROSITE" id="PS50850">
    <property type="entry name" value="MFS"/>
    <property type="match status" value="1"/>
</dbReference>
<dbReference type="PRINTS" id="PR01036">
    <property type="entry name" value="TCRTETB"/>
</dbReference>
<dbReference type="EMBL" id="CAJVAX010000020">
    <property type="protein sequence ID" value="CAG7653864.1"/>
    <property type="molecule type" value="Genomic_DNA"/>
</dbReference>
<evidence type="ECO:0000256" key="9">
    <source>
        <dbReference type="SAM" id="Phobius"/>
    </source>
</evidence>
<feature type="transmembrane region" description="Helical" evidence="9">
    <location>
        <begin position="348"/>
        <end position="373"/>
    </location>
</feature>
<evidence type="ECO:0000256" key="6">
    <source>
        <dbReference type="ARBA" id="ARBA00023136"/>
    </source>
</evidence>
<name>A0A9W4H648_9ACTN</name>
<keyword evidence="2" id="KW-0813">Transport</keyword>
<dbReference type="GO" id="GO:0022857">
    <property type="term" value="F:transmembrane transporter activity"/>
    <property type="evidence" value="ECO:0007669"/>
    <property type="project" value="InterPro"/>
</dbReference>
<dbReference type="PANTHER" id="PTHR42718">
    <property type="entry name" value="MAJOR FACILITATOR SUPERFAMILY MULTIDRUG TRANSPORTER MFSC"/>
    <property type="match status" value="1"/>
</dbReference>
<dbReference type="Pfam" id="PF07690">
    <property type="entry name" value="MFS_1"/>
    <property type="match status" value="1"/>
</dbReference>
<dbReference type="GO" id="GO:0005886">
    <property type="term" value="C:plasma membrane"/>
    <property type="evidence" value="ECO:0007669"/>
    <property type="project" value="UniProtKB-SubCell"/>
</dbReference>
<dbReference type="SUPFAM" id="SSF103473">
    <property type="entry name" value="MFS general substrate transporter"/>
    <property type="match status" value="1"/>
</dbReference>
<dbReference type="GO" id="GO:0046677">
    <property type="term" value="P:response to antibiotic"/>
    <property type="evidence" value="ECO:0007669"/>
    <property type="project" value="UniProtKB-KW"/>
</dbReference>
<proteinExistence type="predicted"/>
<feature type="region of interest" description="Disordered" evidence="8">
    <location>
        <begin position="449"/>
        <end position="468"/>
    </location>
</feature>
<protein>
    <submittedName>
        <fullName evidence="11">MFS transporter</fullName>
    </submittedName>
</protein>
<feature type="transmembrane region" description="Helical" evidence="9">
    <location>
        <begin position="110"/>
        <end position="130"/>
    </location>
</feature>
<keyword evidence="3" id="KW-1003">Cell membrane</keyword>
<comment type="subcellular location">
    <subcellularLocation>
        <location evidence="1">Cell membrane</location>
        <topology evidence="1">Multi-pass membrane protein</topology>
    </subcellularLocation>
</comment>
<dbReference type="InterPro" id="IPR020846">
    <property type="entry name" value="MFS_dom"/>
</dbReference>
<organism evidence="11 12">
    <name type="scientific">Actinacidiphila bryophytorum</name>
    <dbReference type="NCBI Taxonomy" id="1436133"/>
    <lineage>
        <taxon>Bacteria</taxon>
        <taxon>Bacillati</taxon>
        <taxon>Actinomycetota</taxon>
        <taxon>Actinomycetes</taxon>
        <taxon>Kitasatosporales</taxon>
        <taxon>Streptomycetaceae</taxon>
        <taxon>Actinacidiphila</taxon>
    </lineage>
</organism>
<gene>
    <name evidence="11" type="ORF">SBRY_60287</name>
</gene>
<feature type="transmembrane region" description="Helical" evidence="9">
    <location>
        <begin position="12"/>
        <end position="36"/>
    </location>
</feature>
<feature type="transmembrane region" description="Helical" evidence="9">
    <location>
        <begin position="171"/>
        <end position="190"/>
    </location>
</feature>
<feature type="transmembrane region" description="Helical" evidence="9">
    <location>
        <begin position="226"/>
        <end position="243"/>
    </location>
</feature>
<feature type="transmembrane region" description="Helical" evidence="9">
    <location>
        <begin position="290"/>
        <end position="313"/>
    </location>
</feature>
<dbReference type="InterPro" id="IPR036259">
    <property type="entry name" value="MFS_trans_sf"/>
</dbReference>
<dbReference type="CDD" id="cd17321">
    <property type="entry name" value="MFS_MMR_MDR_like"/>
    <property type="match status" value="1"/>
</dbReference>
<keyword evidence="12" id="KW-1185">Reference proteome</keyword>
<dbReference type="PANTHER" id="PTHR42718:SF46">
    <property type="entry name" value="BLR6921 PROTEIN"/>
    <property type="match status" value="1"/>
</dbReference>
<comment type="caution">
    <text evidence="11">The sequence shown here is derived from an EMBL/GenBank/DDBJ whole genome shotgun (WGS) entry which is preliminary data.</text>
</comment>
<evidence type="ECO:0000256" key="2">
    <source>
        <dbReference type="ARBA" id="ARBA00022448"/>
    </source>
</evidence>
<sequence>MSDDIHLGRRERLILFVLLGTGFMLSVDFSILNVALPDVGSGVGLSRTALPWVASAYALPAAGFSLLFGRLGDLFGRRRLFLAGVALLLLSSLLGGMADSPQLLLTARALQGFATAMATPAALSLLLGTFKEGPTRARVLGLNGALLSGGFTVGALVGGTLVSVLSWRAAFFLNVPFAALILLLTPALITDNAPPHRVKLDIPGAVTVSGGLLAVIYAAVEKSAPAGIAGAVLLAAFWVVELRSPAPLAPVRILRRPTVKWGNAAGFVVFTMETAMIFLMTLYLQGVLGLSPLVTGFVFGVPGLAAMAAGVIAGRLIGRFGHRDVLVAGMAVQSLAMVPLLFVGSHRIALAVVIPVLFVSFFGHVTAIVAYTVTGTTGLAEDEHGLATGMTSMTQQVAISVGIPILSSVAATQTSQMSGLRLALGVDVAVTAAGLTLTWLGLTRHRRHPEHTEPLPLGSERQLTASKG</sequence>
<evidence type="ECO:0000256" key="7">
    <source>
        <dbReference type="ARBA" id="ARBA00023251"/>
    </source>
</evidence>
<evidence type="ECO:0000256" key="5">
    <source>
        <dbReference type="ARBA" id="ARBA00022989"/>
    </source>
</evidence>
<feature type="transmembrane region" description="Helical" evidence="9">
    <location>
        <begin position="325"/>
        <end position="342"/>
    </location>
</feature>
<keyword evidence="6 9" id="KW-0472">Membrane</keyword>
<evidence type="ECO:0000259" key="10">
    <source>
        <dbReference type="PROSITE" id="PS50850"/>
    </source>
</evidence>
<feature type="transmembrane region" description="Helical" evidence="9">
    <location>
        <begin position="48"/>
        <end position="68"/>
    </location>
</feature>
<keyword evidence="7" id="KW-0046">Antibiotic resistance</keyword>
<keyword evidence="4 9" id="KW-0812">Transmembrane</keyword>
<feature type="transmembrane region" description="Helical" evidence="9">
    <location>
        <begin position="80"/>
        <end position="98"/>
    </location>
</feature>
<feature type="transmembrane region" description="Helical" evidence="9">
    <location>
        <begin position="264"/>
        <end position="284"/>
    </location>
</feature>
<keyword evidence="5 9" id="KW-1133">Transmembrane helix</keyword>